<dbReference type="EMBL" id="CAJPDS010000027">
    <property type="protein sequence ID" value="CAF9921041.1"/>
    <property type="molecule type" value="Genomic_DNA"/>
</dbReference>
<sequence length="364" mass="42396">MNANEALERWPQPDQPIRKLRFFPLLHGIDVIGNNEHPLFLLALRRLDPAITWDDIHMRMPWPGRRPVFNLEIFQTFAEALFLDPWIGEGWSRPAHLTDPMWQRLPLWAVELNSTRGFAPGLIDPAMEDLPRNRIPWPDIELGVTMTSFLPRARHVFESDPKTRDPDEVMTDARSDDPHNSSTADTDPMAENTLIAERIRIVIDPISLSPTFKISSPKFGHANPPRETRKMTAKEWEQWQRDMIRRFMDAERLKRMKELFGSQPRLCKKHAEELLMTPLVKPLPELRGGEKTVEEEAEQEEKLKTFVTELDRTYAEIIRLLEDEEGGLEEETKEEGTKQEERTKTFLEELGGVDFDRFIDETLS</sequence>
<evidence type="ECO:0000313" key="2">
    <source>
        <dbReference type="EMBL" id="CAF9921041.1"/>
    </source>
</evidence>
<comment type="caution">
    <text evidence="2">The sequence shown here is derived from an EMBL/GenBank/DDBJ whole genome shotgun (WGS) entry which is preliminary data.</text>
</comment>
<feature type="compositionally biased region" description="Basic and acidic residues" evidence="1">
    <location>
        <begin position="157"/>
        <end position="179"/>
    </location>
</feature>
<reference evidence="2" key="1">
    <citation type="submission" date="2021-03" db="EMBL/GenBank/DDBJ databases">
        <authorList>
            <person name="Tagirdzhanova G."/>
        </authorList>
    </citation>
    <scope>NUCLEOTIDE SEQUENCE</scope>
</reference>
<gene>
    <name evidence="2" type="ORF">HETSPECPRED_004415</name>
</gene>
<name>A0A8H3F7Y4_9LECA</name>
<protein>
    <submittedName>
        <fullName evidence="2">Uncharacterized protein</fullName>
    </submittedName>
</protein>
<evidence type="ECO:0000313" key="3">
    <source>
        <dbReference type="Proteomes" id="UP000664521"/>
    </source>
</evidence>
<feature type="region of interest" description="Disordered" evidence="1">
    <location>
        <begin position="157"/>
        <end position="190"/>
    </location>
</feature>
<accession>A0A8H3F7Y4</accession>
<dbReference type="AlphaFoldDB" id="A0A8H3F7Y4"/>
<evidence type="ECO:0000256" key="1">
    <source>
        <dbReference type="SAM" id="MobiDB-lite"/>
    </source>
</evidence>
<proteinExistence type="predicted"/>
<organism evidence="2 3">
    <name type="scientific">Heterodermia speciosa</name>
    <dbReference type="NCBI Taxonomy" id="116794"/>
    <lineage>
        <taxon>Eukaryota</taxon>
        <taxon>Fungi</taxon>
        <taxon>Dikarya</taxon>
        <taxon>Ascomycota</taxon>
        <taxon>Pezizomycotina</taxon>
        <taxon>Lecanoromycetes</taxon>
        <taxon>OSLEUM clade</taxon>
        <taxon>Lecanoromycetidae</taxon>
        <taxon>Caliciales</taxon>
        <taxon>Physciaceae</taxon>
        <taxon>Heterodermia</taxon>
    </lineage>
</organism>
<keyword evidence="3" id="KW-1185">Reference proteome</keyword>
<dbReference type="Proteomes" id="UP000664521">
    <property type="component" value="Unassembled WGS sequence"/>
</dbReference>